<dbReference type="InterPro" id="IPR036188">
    <property type="entry name" value="FAD/NAD-bd_sf"/>
</dbReference>
<dbReference type="Gene3D" id="3.30.9.10">
    <property type="entry name" value="D-Amino Acid Oxidase, subunit A, domain 2"/>
    <property type="match status" value="1"/>
</dbReference>
<dbReference type="PANTHER" id="PTHR13847:SF287">
    <property type="entry name" value="FAD-DEPENDENT OXIDOREDUCTASE DOMAIN-CONTAINING PROTEIN 1"/>
    <property type="match status" value="1"/>
</dbReference>
<dbReference type="GO" id="GO:0016491">
    <property type="term" value="F:oxidoreductase activity"/>
    <property type="evidence" value="ECO:0007669"/>
    <property type="project" value="UniProtKB-KW"/>
</dbReference>
<proteinExistence type="predicted"/>
<evidence type="ECO:0000313" key="3">
    <source>
        <dbReference type="EMBL" id="SIT51869.1"/>
    </source>
</evidence>
<keyword evidence="1" id="KW-0560">Oxidoreductase</keyword>
<dbReference type="EMBL" id="CYGY02000150">
    <property type="protein sequence ID" value="SIT51869.1"/>
    <property type="molecule type" value="Genomic_DNA"/>
</dbReference>
<accession>A0A1N7SWV9</accession>
<evidence type="ECO:0000259" key="2">
    <source>
        <dbReference type="Pfam" id="PF01266"/>
    </source>
</evidence>
<dbReference type="Gene3D" id="3.50.50.60">
    <property type="entry name" value="FAD/NAD(P)-binding domain"/>
    <property type="match status" value="1"/>
</dbReference>
<dbReference type="PANTHER" id="PTHR13847">
    <property type="entry name" value="SARCOSINE DEHYDROGENASE-RELATED"/>
    <property type="match status" value="1"/>
</dbReference>
<dbReference type="SUPFAM" id="SSF51905">
    <property type="entry name" value="FAD/NAD(P)-binding domain"/>
    <property type="match status" value="1"/>
</dbReference>
<dbReference type="Proteomes" id="UP000195569">
    <property type="component" value="Unassembled WGS sequence"/>
</dbReference>
<gene>
    <name evidence="3" type="ORF">BN2476_1500004</name>
</gene>
<dbReference type="InterPro" id="IPR006076">
    <property type="entry name" value="FAD-dep_OxRdtase"/>
</dbReference>
<dbReference type="GO" id="GO:0005737">
    <property type="term" value="C:cytoplasm"/>
    <property type="evidence" value="ECO:0007669"/>
    <property type="project" value="TreeGrafter"/>
</dbReference>
<dbReference type="Pfam" id="PF01266">
    <property type="entry name" value="DAO"/>
    <property type="match status" value="1"/>
</dbReference>
<evidence type="ECO:0000256" key="1">
    <source>
        <dbReference type="ARBA" id="ARBA00023002"/>
    </source>
</evidence>
<evidence type="ECO:0000313" key="4">
    <source>
        <dbReference type="Proteomes" id="UP000195569"/>
    </source>
</evidence>
<sequence>MPRIGLLLSHRSRLIFILWAINRIAYADVGLHIGAQTEHINLTKGSSVNKYDMVVIGAGVIGTSVAFHLSKLGAKRVLLLDRATVGAGTTAQSSGILRTHYSVKENVELARKSWSVFNDFPNYLGDDEASCGLVKCGYMIVAAEGDKLKPLRASLDQQKQQGIPLELLDARQAQELMPIATFDDAALIGYEPEAGFADAYLTATGFARAARRGGVTIRENVAVNKLLIENGKVVGVSTSAGDFAAGIVISTQNIWTPELAGWTGKTLPIAPERHAVLALECAEAPYTFTMPVFKDLASEGMLYYRSYGGNQMLVSEGVVGEKLNTADTEQGDIPMDYIVDVGAQVAERFPAYETAGIASSWTGVYDVTPDWNPVLGPLPGIEGLVVGYGFSGHGFKLSPTVGKILAQCALGLPTDVSLKPYSIERFTTGKLLTGKYGLGAVS</sequence>
<comment type="caution">
    <text evidence="3">The sequence shown here is derived from an EMBL/GenBank/DDBJ whole genome shotgun (WGS) entry which is preliminary data.</text>
</comment>
<keyword evidence="4" id="KW-1185">Reference proteome</keyword>
<dbReference type="AlphaFoldDB" id="A0A1N7SWV9"/>
<feature type="domain" description="FAD dependent oxidoreductase" evidence="2">
    <location>
        <begin position="52"/>
        <end position="407"/>
    </location>
</feature>
<protein>
    <submittedName>
        <fullName evidence="3">FAD dependent oxidoreductase</fullName>
    </submittedName>
</protein>
<reference evidence="3" key="1">
    <citation type="submission" date="2016-12" db="EMBL/GenBank/DDBJ databases">
        <authorList>
            <person name="Moulin L."/>
        </authorList>
    </citation>
    <scope>NUCLEOTIDE SEQUENCE [LARGE SCALE GENOMIC DNA]</scope>
    <source>
        <strain evidence="3">STM 7183</strain>
    </source>
</reference>
<name>A0A1N7SWV9_9BURK</name>
<organism evidence="3 4">
    <name type="scientific">Paraburkholderia piptadeniae</name>
    <dbReference type="NCBI Taxonomy" id="1701573"/>
    <lineage>
        <taxon>Bacteria</taxon>
        <taxon>Pseudomonadati</taxon>
        <taxon>Pseudomonadota</taxon>
        <taxon>Betaproteobacteria</taxon>
        <taxon>Burkholderiales</taxon>
        <taxon>Burkholderiaceae</taxon>
        <taxon>Paraburkholderia</taxon>
    </lineage>
</organism>